<dbReference type="EMBL" id="CP003537">
    <property type="protein sequence ID" value="AGH94599.1"/>
    <property type="molecule type" value="Genomic_DNA"/>
</dbReference>
<feature type="transmembrane region" description="Helical" evidence="1">
    <location>
        <begin position="7"/>
        <end position="27"/>
    </location>
</feature>
<feature type="transmembrane region" description="Helical" evidence="1">
    <location>
        <begin position="124"/>
        <end position="148"/>
    </location>
</feature>
<feature type="transmembrane region" description="Helical" evidence="1">
    <location>
        <begin position="64"/>
        <end position="81"/>
    </location>
</feature>
<dbReference type="AlphaFoldDB" id="M4VND1"/>
<sequence>MKKYFDVKIIVIIGIMVGIGAMMLFGYNVQNTLDAKLYYTFDFVKEFFNTLSLEDRQAYLKHEYLDMGFMLAYTAFFFLSLKRFYEGWNWVPSIALAALVFDVAETGLIILCLQGHVLPEQLFFLGWLTACKWLGVAVTFCFFVVGALKRLSVKTT</sequence>
<feature type="transmembrane region" description="Helical" evidence="1">
    <location>
        <begin position="93"/>
        <end position="118"/>
    </location>
</feature>
<protein>
    <submittedName>
        <fullName evidence="2">Uncharacterized protein</fullName>
    </submittedName>
</protein>
<accession>M4VND1</accession>
<dbReference type="Proteomes" id="UP000012040">
    <property type="component" value="Chromosome"/>
</dbReference>
<gene>
    <name evidence="2" type="ORF">A11Q_379</name>
</gene>
<organism evidence="2 3">
    <name type="scientific">Pseudobdellovibrio exovorus JSS</name>
    <dbReference type="NCBI Taxonomy" id="1184267"/>
    <lineage>
        <taxon>Bacteria</taxon>
        <taxon>Pseudomonadati</taxon>
        <taxon>Bdellovibrionota</taxon>
        <taxon>Bdellovibrionia</taxon>
        <taxon>Bdellovibrionales</taxon>
        <taxon>Pseudobdellovibrionaceae</taxon>
        <taxon>Pseudobdellovibrio</taxon>
    </lineage>
</organism>
<keyword evidence="1" id="KW-0812">Transmembrane</keyword>
<dbReference type="KEGG" id="bex:A11Q_379"/>
<dbReference type="HOGENOM" id="CLU_1683181_0_0_7"/>
<evidence type="ECO:0000313" key="2">
    <source>
        <dbReference type="EMBL" id="AGH94599.1"/>
    </source>
</evidence>
<keyword evidence="1" id="KW-1133">Transmembrane helix</keyword>
<reference evidence="2 3" key="1">
    <citation type="journal article" date="2013" name="ISME J.">
        <title>By their genes ye shall know them: genomic signatures of predatory bacteria.</title>
        <authorList>
            <person name="Pasternak Z."/>
            <person name="Pietrokovski S."/>
            <person name="Rotem O."/>
            <person name="Gophna U."/>
            <person name="Lurie-Weinberger M.N."/>
            <person name="Jurkevitch E."/>
        </authorList>
    </citation>
    <scope>NUCLEOTIDE SEQUENCE [LARGE SCALE GENOMIC DNA]</scope>
    <source>
        <strain evidence="2 3">JSS</strain>
    </source>
</reference>
<evidence type="ECO:0000256" key="1">
    <source>
        <dbReference type="SAM" id="Phobius"/>
    </source>
</evidence>
<keyword evidence="3" id="KW-1185">Reference proteome</keyword>
<name>M4VND1_9BACT</name>
<evidence type="ECO:0000313" key="3">
    <source>
        <dbReference type="Proteomes" id="UP000012040"/>
    </source>
</evidence>
<keyword evidence="1" id="KW-0472">Membrane</keyword>
<proteinExistence type="predicted"/>
<dbReference type="PATRIC" id="fig|1184267.3.peg.382"/>
<dbReference type="STRING" id="1184267.A11Q_379"/>